<protein>
    <submittedName>
        <fullName evidence="1">Uncharacterized protein</fullName>
    </submittedName>
</protein>
<accession>A0A0C3HSB8</accession>
<name>A0A0C3HSB8_OIDMZ</name>
<dbReference type="InParanoid" id="A0A0C3HSB8"/>
<gene>
    <name evidence="1" type="ORF">OIDMADRAFT_50936</name>
</gene>
<keyword evidence="2" id="KW-1185">Reference proteome</keyword>
<organism evidence="1 2">
    <name type="scientific">Oidiodendron maius (strain Zn)</name>
    <dbReference type="NCBI Taxonomy" id="913774"/>
    <lineage>
        <taxon>Eukaryota</taxon>
        <taxon>Fungi</taxon>
        <taxon>Dikarya</taxon>
        <taxon>Ascomycota</taxon>
        <taxon>Pezizomycotina</taxon>
        <taxon>Leotiomycetes</taxon>
        <taxon>Leotiomycetes incertae sedis</taxon>
        <taxon>Myxotrichaceae</taxon>
        <taxon>Oidiodendron</taxon>
    </lineage>
</organism>
<dbReference type="EMBL" id="KN832872">
    <property type="protein sequence ID" value="KIN05112.1"/>
    <property type="molecule type" value="Genomic_DNA"/>
</dbReference>
<dbReference type="AlphaFoldDB" id="A0A0C3HSB8"/>
<sequence>MEGGVEDRGGWRIGLGEQSIGDRKLGSRDRGILGNWGQGNYNSSLSLSITKKSLNK</sequence>
<evidence type="ECO:0000313" key="2">
    <source>
        <dbReference type="Proteomes" id="UP000054321"/>
    </source>
</evidence>
<dbReference type="Proteomes" id="UP000054321">
    <property type="component" value="Unassembled WGS sequence"/>
</dbReference>
<reference evidence="2" key="2">
    <citation type="submission" date="2015-01" db="EMBL/GenBank/DDBJ databases">
        <title>Evolutionary Origins and Diversification of the Mycorrhizal Mutualists.</title>
        <authorList>
            <consortium name="DOE Joint Genome Institute"/>
            <consortium name="Mycorrhizal Genomics Consortium"/>
            <person name="Kohler A."/>
            <person name="Kuo A."/>
            <person name="Nagy L.G."/>
            <person name="Floudas D."/>
            <person name="Copeland A."/>
            <person name="Barry K.W."/>
            <person name="Cichocki N."/>
            <person name="Veneault-Fourrey C."/>
            <person name="LaButti K."/>
            <person name="Lindquist E.A."/>
            <person name="Lipzen A."/>
            <person name="Lundell T."/>
            <person name="Morin E."/>
            <person name="Murat C."/>
            <person name="Riley R."/>
            <person name="Ohm R."/>
            <person name="Sun H."/>
            <person name="Tunlid A."/>
            <person name="Henrissat B."/>
            <person name="Grigoriev I.V."/>
            <person name="Hibbett D.S."/>
            <person name="Martin F."/>
        </authorList>
    </citation>
    <scope>NUCLEOTIDE SEQUENCE [LARGE SCALE GENOMIC DNA]</scope>
    <source>
        <strain evidence="2">Zn</strain>
    </source>
</reference>
<proteinExistence type="predicted"/>
<reference evidence="1 2" key="1">
    <citation type="submission" date="2014-04" db="EMBL/GenBank/DDBJ databases">
        <authorList>
            <consortium name="DOE Joint Genome Institute"/>
            <person name="Kuo A."/>
            <person name="Martino E."/>
            <person name="Perotto S."/>
            <person name="Kohler A."/>
            <person name="Nagy L.G."/>
            <person name="Floudas D."/>
            <person name="Copeland A."/>
            <person name="Barry K.W."/>
            <person name="Cichocki N."/>
            <person name="Veneault-Fourrey C."/>
            <person name="LaButti K."/>
            <person name="Lindquist E.A."/>
            <person name="Lipzen A."/>
            <person name="Lundell T."/>
            <person name="Morin E."/>
            <person name="Murat C."/>
            <person name="Sun H."/>
            <person name="Tunlid A."/>
            <person name="Henrissat B."/>
            <person name="Grigoriev I.V."/>
            <person name="Hibbett D.S."/>
            <person name="Martin F."/>
            <person name="Nordberg H.P."/>
            <person name="Cantor M.N."/>
            <person name="Hua S.X."/>
        </authorList>
    </citation>
    <scope>NUCLEOTIDE SEQUENCE [LARGE SCALE GENOMIC DNA]</scope>
    <source>
        <strain evidence="1 2">Zn</strain>
    </source>
</reference>
<evidence type="ECO:0000313" key="1">
    <source>
        <dbReference type="EMBL" id="KIN05112.1"/>
    </source>
</evidence>
<dbReference type="HOGENOM" id="CLU_3014765_0_0_1"/>